<dbReference type="AlphaFoldDB" id="A0A3M7T6C1"/>
<reference evidence="1 2" key="1">
    <citation type="journal article" date="2018" name="Sci. Rep.">
        <title>Genomic signatures of local adaptation to the degree of environmental predictability in rotifers.</title>
        <authorList>
            <person name="Franch-Gras L."/>
            <person name="Hahn C."/>
            <person name="Garcia-Roger E.M."/>
            <person name="Carmona M.J."/>
            <person name="Serra M."/>
            <person name="Gomez A."/>
        </authorList>
    </citation>
    <scope>NUCLEOTIDE SEQUENCE [LARGE SCALE GENOMIC DNA]</scope>
    <source>
        <strain evidence="1">HYR1</strain>
    </source>
</reference>
<proteinExistence type="predicted"/>
<evidence type="ECO:0000313" key="1">
    <source>
        <dbReference type="EMBL" id="RNA43572.1"/>
    </source>
</evidence>
<protein>
    <submittedName>
        <fullName evidence="1">Uncharacterized protein</fullName>
    </submittedName>
</protein>
<keyword evidence="2" id="KW-1185">Reference proteome</keyword>
<gene>
    <name evidence="1" type="ORF">BpHYR1_019795</name>
</gene>
<evidence type="ECO:0000313" key="2">
    <source>
        <dbReference type="Proteomes" id="UP000276133"/>
    </source>
</evidence>
<dbReference type="EMBL" id="REGN01000211">
    <property type="protein sequence ID" value="RNA43572.1"/>
    <property type="molecule type" value="Genomic_DNA"/>
</dbReference>
<name>A0A3M7T6C1_BRAPC</name>
<dbReference type="Proteomes" id="UP000276133">
    <property type="component" value="Unassembled WGS sequence"/>
</dbReference>
<organism evidence="1 2">
    <name type="scientific">Brachionus plicatilis</name>
    <name type="common">Marine rotifer</name>
    <name type="synonym">Brachionus muelleri</name>
    <dbReference type="NCBI Taxonomy" id="10195"/>
    <lineage>
        <taxon>Eukaryota</taxon>
        <taxon>Metazoa</taxon>
        <taxon>Spiralia</taxon>
        <taxon>Gnathifera</taxon>
        <taxon>Rotifera</taxon>
        <taxon>Eurotatoria</taxon>
        <taxon>Monogononta</taxon>
        <taxon>Pseudotrocha</taxon>
        <taxon>Ploima</taxon>
        <taxon>Brachionidae</taxon>
        <taxon>Brachionus</taxon>
    </lineage>
</organism>
<comment type="caution">
    <text evidence="1">The sequence shown here is derived from an EMBL/GenBank/DDBJ whole genome shotgun (WGS) entry which is preliminary data.</text>
</comment>
<accession>A0A3M7T6C1</accession>
<sequence>MTLCAQVVYFIRLNVIDQFDQIGAVSQVTVMKLHLSFGVCESVLVQVFNSSLKKVLYFKTFSQMIQFLKFLLQTSTPLIKLKSSFKNRICATINSKILDIKMQRLTLHKRTKKPFDTFDSMSTSIVKIILFHTSVALLLDKRVARAGLELCMEPVGDSHSD</sequence>